<dbReference type="OrthoDB" id="2676840at2"/>
<comment type="caution">
    <text evidence="1">The sequence shown here is derived from an EMBL/GenBank/DDBJ whole genome shotgun (WGS) entry which is preliminary data.</text>
</comment>
<dbReference type="EMBL" id="VDGG01000026">
    <property type="protein sequence ID" value="TQR12821.1"/>
    <property type="molecule type" value="Genomic_DNA"/>
</dbReference>
<gene>
    <name evidence="1" type="ORF">FG383_13175</name>
</gene>
<sequence>MNKIEPILIEETPAKVTVKYDPESYDLPVSIKKQHEKYWDNQIKINPHLRNGEVFTITQINNTPKELQVTVAKTDYKHYLYTIRHEGCAFPCKVIFTCVAVITIDNYIAFGKMNEHTSTPGRMQFTGGGLDETDLDGFIFNLEKSIGKELEEEMGLLIESPYVKSFAPRFLKSKGTYDFWAVMFELQVNDTSNELQVLFEKHNQRLIEKGEQPEFDEFVFLQLEKESVEAFLANSTFFKEDYLEPILRKYVEK</sequence>
<dbReference type="RefSeq" id="WP_142607855.1">
    <property type="nucleotide sequence ID" value="NZ_VDGG01000026.1"/>
</dbReference>
<reference evidence="1 2" key="1">
    <citation type="submission" date="2019-05" db="EMBL/GenBank/DDBJ databases">
        <title>Psychrobacillus vulpis sp. nov., a new species isolated from feces of a red fox that inhabits in The Tablas de Daimiel Natural Park, Albacete, Spain.</title>
        <authorList>
            <person name="Rodriguez M."/>
            <person name="Reina J.C."/>
            <person name="Bejar V."/>
            <person name="Llamas I."/>
        </authorList>
    </citation>
    <scope>NUCLEOTIDE SEQUENCE [LARGE SCALE GENOMIC DNA]</scope>
    <source>
        <strain evidence="1 2">NHI-2</strain>
    </source>
</reference>
<evidence type="ECO:0008006" key="3">
    <source>
        <dbReference type="Google" id="ProtNLM"/>
    </source>
</evidence>
<accession>A0A544T5T9</accession>
<evidence type="ECO:0000313" key="2">
    <source>
        <dbReference type="Proteomes" id="UP000318937"/>
    </source>
</evidence>
<dbReference type="Gene3D" id="3.90.79.10">
    <property type="entry name" value="Nucleoside Triphosphate Pyrophosphohydrolase"/>
    <property type="match status" value="1"/>
</dbReference>
<proteinExistence type="predicted"/>
<dbReference type="AlphaFoldDB" id="A0A544T5T9"/>
<name>A0A544T5T9_9BACI</name>
<keyword evidence="2" id="KW-1185">Reference proteome</keyword>
<protein>
    <recommendedName>
        <fullName evidence="3">Nudix hydrolase domain-containing protein</fullName>
    </recommendedName>
</protein>
<organism evidence="1 2">
    <name type="scientific">Psychrobacillus soli</name>
    <dbReference type="NCBI Taxonomy" id="1543965"/>
    <lineage>
        <taxon>Bacteria</taxon>
        <taxon>Bacillati</taxon>
        <taxon>Bacillota</taxon>
        <taxon>Bacilli</taxon>
        <taxon>Bacillales</taxon>
        <taxon>Bacillaceae</taxon>
        <taxon>Psychrobacillus</taxon>
    </lineage>
</organism>
<dbReference type="Proteomes" id="UP000318937">
    <property type="component" value="Unassembled WGS sequence"/>
</dbReference>
<evidence type="ECO:0000313" key="1">
    <source>
        <dbReference type="EMBL" id="TQR12821.1"/>
    </source>
</evidence>